<dbReference type="GO" id="GO:0003677">
    <property type="term" value="F:DNA binding"/>
    <property type="evidence" value="ECO:0007669"/>
    <property type="project" value="UniProtKB-KW"/>
</dbReference>
<name>A0A5B8ZA10_CYTDA</name>
<evidence type="ECO:0000313" key="1">
    <source>
        <dbReference type="EMBL" id="QED49972.1"/>
    </source>
</evidence>
<dbReference type="Pfam" id="PF04237">
    <property type="entry name" value="YjbR"/>
    <property type="match status" value="1"/>
</dbReference>
<keyword evidence="1" id="KW-0238">DNA-binding</keyword>
<reference evidence="2" key="1">
    <citation type="submission" date="2019-08" db="EMBL/GenBank/DDBJ databases">
        <authorList>
            <person name="Zheng X."/>
        </authorList>
    </citation>
    <scope>NUCLEOTIDE SEQUENCE [LARGE SCALE GENOMIC DNA]</scope>
    <source>
        <strain evidence="2">FJAT-25496</strain>
    </source>
</reference>
<proteinExistence type="predicted"/>
<sequence length="130" mass="14899">MTSKKTIQSEIGLYGIEKVREISMKFPEVDEKVDSFGHTSFRVKDKPFVMMGEKEGQSSLAIKTLPTTQEILLLLDGFFKTPYIGQHGWTSLIIDQDINWKEIEGYILEAYLRTAPKRLCKVVSEELNIL</sequence>
<dbReference type="AlphaFoldDB" id="A0A5B8ZA10"/>
<organism evidence="1 2">
    <name type="scientific">Cytobacillus dafuensis</name>
    <name type="common">Bacillus dafuensis</name>
    <dbReference type="NCBI Taxonomy" id="1742359"/>
    <lineage>
        <taxon>Bacteria</taxon>
        <taxon>Bacillati</taxon>
        <taxon>Bacillota</taxon>
        <taxon>Bacilli</taxon>
        <taxon>Bacillales</taxon>
        <taxon>Bacillaceae</taxon>
        <taxon>Cytobacillus</taxon>
    </lineage>
</organism>
<dbReference type="Proteomes" id="UP000321555">
    <property type="component" value="Chromosome"/>
</dbReference>
<evidence type="ECO:0000313" key="2">
    <source>
        <dbReference type="Proteomes" id="UP000321555"/>
    </source>
</evidence>
<dbReference type="EMBL" id="CP042593">
    <property type="protein sequence ID" value="QED49972.1"/>
    <property type="molecule type" value="Genomic_DNA"/>
</dbReference>
<gene>
    <name evidence="1" type="ORF">FSZ17_01980</name>
</gene>
<protein>
    <submittedName>
        <fullName evidence="1">MmcQ/YjbR family DNA-binding protein</fullName>
    </submittedName>
</protein>
<dbReference type="InterPro" id="IPR058532">
    <property type="entry name" value="YjbR/MT2646/Rv2570-like"/>
</dbReference>
<dbReference type="KEGG" id="bda:FSZ17_01980"/>
<dbReference type="SUPFAM" id="SSF142906">
    <property type="entry name" value="YjbR-like"/>
    <property type="match status" value="1"/>
</dbReference>
<keyword evidence="2" id="KW-1185">Reference proteome</keyword>
<accession>A0A5B8ZA10</accession>
<dbReference type="InterPro" id="IPR038056">
    <property type="entry name" value="YjbR-like_sf"/>
</dbReference>
<dbReference type="Gene3D" id="3.90.1150.30">
    <property type="match status" value="1"/>
</dbReference>
<dbReference type="OrthoDB" id="277063at2"/>
<dbReference type="STRING" id="1742359.GCA_001439625_01187"/>